<evidence type="ECO:0000256" key="4">
    <source>
        <dbReference type="ARBA" id="ARBA00022827"/>
    </source>
</evidence>
<dbReference type="InterPro" id="IPR009100">
    <property type="entry name" value="AcylCoA_DH/oxidase_NM_dom_sf"/>
</dbReference>
<evidence type="ECO:0000256" key="1">
    <source>
        <dbReference type="ARBA" id="ARBA00001974"/>
    </source>
</evidence>
<evidence type="ECO:0000256" key="5">
    <source>
        <dbReference type="RuleBase" id="RU362125"/>
    </source>
</evidence>
<dbReference type="OrthoDB" id="435240at2759"/>
<dbReference type="PANTHER" id="PTHR43884:SF12">
    <property type="entry name" value="ISOVALERYL-COA DEHYDROGENASE, MITOCHONDRIAL-RELATED"/>
    <property type="match status" value="1"/>
</dbReference>
<accession>A0A286UTY1</accession>
<proteinExistence type="inferred from homology"/>
<dbReference type="PIRSF" id="PIRSF016578">
    <property type="entry name" value="HsaA"/>
    <property type="match status" value="1"/>
</dbReference>
<dbReference type="InterPro" id="IPR037069">
    <property type="entry name" value="AcylCoA_DH/ox_N_sf"/>
</dbReference>
<keyword evidence="3 5" id="KW-0285">Flavoprotein</keyword>
<dbReference type="Pfam" id="PF00441">
    <property type="entry name" value="Acyl-CoA_dh_1"/>
    <property type="match status" value="1"/>
</dbReference>
<dbReference type="Gene3D" id="1.10.540.10">
    <property type="entry name" value="Acyl-CoA dehydrogenase/oxidase, N-terminal domain"/>
    <property type="match status" value="1"/>
</dbReference>
<evidence type="ECO:0000259" key="7">
    <source>
        <dbReference type="Pfam" id="PF02770"/>
    </source>
</evidence>
<dbReference type="SUPFAM" id="SSF47203">
    <property type="entry name" value="Acyl-CoA dehydrogenase C-terminal domain-like"/>
    <property type="match status" value="1"/>
</dbReference>
<dbReference type="InterPro" id="IPR036250">
    <property type="entry name" value="AcylCo_DH-like_C"/>
</dbReference>
<dbReference type="InterPro" id="IPR046373">
    <property type="entry name" value="Acyl-CoA_Oxase/DH_mid-dom_sf"/>
</dbReference>
<keyword evidence="10" id="KW-1185">Reference proteome</keyword>
<comment type="caution">
    <text evidence="9">The sequence shown here is derived from an EMBL/GenBank/DDBJ whole genome shotgun (WGS) entry which is preliminary data.</text>
</comment>
<evidence type="ECO:0000259" key="6">
    <source>
        <dbReference type="Pfam" id="PF00441"/>
    </source>
</evidence>
<dbReference type="GO" id="GO:0003995">
    <property type="term" value="F:acyl-CoA dehydrogenase activity"/>
    <property type="evidence" value="ECO:0007669"/>
    <property type="project" value="TreeGrafter"/>
</dbReference>
<dbReference type="Proteomes" id="UP000217199">
    <property type="component" value="Unassembled WGS sequence"/>
</dbReference>
<evidence type="ECO:0000256" key="2">
    <source>
        <dbReference type="ARBA" id="ARBA00009347"/>
    </source>
</evidence>
<dbReference type="GO" id="GO:0050660">
    <property type="term" value="F:flavin adenine dinucleotide binding"/>
    <property type="evidence" value="ECO:0007669"/>
    <property type="project" value="InterPro"/>
</dbReference>
<evidence type="ECO:0000259" key="8">
    <source>
        <dbReference type="Pfam" id="PF02771"/>
    </source>
</evidence>
<dbReference type="AlphaFoldDB" id="A0A286UTY1"/>
<dbReference type="FunFam" id="1.20.140.10:FF:000012">
    <property type="entry name" value="Acyl-CoA dehydrogenase fadE12"/>
    <property type="match status" value="1"/>
</dbReference>
<comment type="cofactor">
    <cofactor evidence="1 5">
        <name>FAD</name>
        <dbReference type="ChEBI" id="CHEBI:57692"/>
    </cofactor>
</comment>
<keyword evidence="4 5" id="KW-0274">FAD</keyword>
<dbReference type="EMBL" id="NBII01000001">
    <property type="protein sequence ID" value="PAV23028.1"/>
    <property type="molecule type" value="Genomic_DNA"/>
</dbReference>
<gene>
    <name evidence="9" type="ORF">PNOK_0009500</name>
</gene>
<evidence type="ECO:0000256" key="3">
    <source>
        <dbReference type="ARBA" id="ARBA00022630"/>
    </source>
</evidence>
<dbReference type="InterPro" id="IPR013786">
    <property type="entry name" value="AcylCoA_DH/ox_N"/>
</dbReference>
<dbReference type="Pfam" id="PF02771">
    <property type="entry name" value="Acyl-CoA_dh_N"/>
    <property type="match status" value="1"/>
</dbReference>
<organism evidence="9 10">
    <name type="scientific">Pyrrhoderma noxium</name>
    <dbReference type="NCBI Taxonomy" id="2282107"/>
    <lineage>
        <taxon>Eukaryota</taxon>
        <taxon>Fungi</taxon>
        <taxon>Dikarya</taxon>
        <taxon>Basidiomycota</taxon>
        <taxon>Agaricomycotina</taxon>
        <taxon>Agaricomycetes</taxon>
        <taxon>Hymenochaetales</taxon>
        <taxon>Hymenochaetaceae</taxon>
        <taxon>Pyrrhoderma</taxon>
    </lineage>
</organism>
<dbReference type="Pfam" id="PF02770">
    <property type="entry name" value="Acyl-CoA_dh_M"/>
    <property type="match status" value="1"/>
</dbReference>
<dbReference type="Gene3D" id="2.40.110.10">
    <property type="entry name" value="Butyryl-CoA Dehydrogenase, subunit A, domain 2"/>
    <property type="match status" value="1"/>
</dbReference>
<dbReference type="PANTHER" id="PTHR43884">
    <property type="entry name" value="ACYL-COA DEHYDROGENASE"/>
    <property type="match status" value="1"/>
</dbReference>
<evidence type="ECO:0000313" key="9">
    <source>
        <dbReference type="EMBL" id="PAV23028.1"/>
    </source>
</evidence>
<comment type="similarity">
    <text evidence="2 5">Belongs to the acyl-CoA dehydrogenase family.</text>
</comment>
<dbReference type="InterPro" id="IPR006091">
    <property type="entry name" value="Acyl-CoA_Oxase/DH_mid-dom"/>
</dbReference>
<dbReference type="InterPro" id="IPR009075">
    <property type="entry name" value="AcylCo_DH/oxidase_C"/>
</dbReference>
<feature type="domain" description="Acyl-CoA dehydrogenase/oxidase C-terminal" evidence="6">
    <location>
        <begin position="240"/>
        <end position="404"/>
    </location>
</feature>
<dbReference type="InParanoid" id="A0A286UTY1"/>
<dbReference type="STRING" id="2282107.A0A286UTY1"/>
<keyword evidence="5" id="KW-0560">Oxidoreductase</keyword>
<feature type="domain" description="Acyl-CoA oxidase/dehydrogenase middle" evidence="7">
    <location>
        <begin position="124"/>
        <end position="227"/>
    </location>
</feature>
<feature type="domain" description="Acyl-CoA dehydrogenase/oxidase N-terminal" evidence="8">
    <location>
        <begin position="9"/>
        <end position="120"/>
    </location>
</feature>
<evidence type="ECO:0000313" key="10">
    <source>
        <dbReference type="Proteomes" id="UP000217199"/>
    </source>
</evidence>
<dbReference type="SUPFAM" id="SSF56645">
    <property type="entry name" value="Acyl-CoA dehydrogenase NM domain-like"/>
    <property type="match status" value="1"/>
</dbReference>
<dbReference type="CDD" id="cd00567">
    <property type="entry name" value="ACAD"/>
    <property type="match status" value="1"/>
</dbReference>
<name>A0A286UTY1_9AGAM</name>
<dbReference type="Gene3D" id="1.20.140.10">
    <property type="entry name" value="Butyryl-CoA Dehydrogenase, subunit A, domain 3"/>
    <property type="match status" value="1"/>
</dbReference>
<sequence>MSTSGLSVTQIDIRNSVYKICDQFPDEYWTEKDRKSEYAGDLHRELAKAGFLGVCMPENLGGSELGISDAMIMVETISESGAGIAGSQTIHANLYATIPILRFANEEQKSKYLPKIICGEERTCFGVTEPNTGLDTLKLQTKAEKNGDRYIVSGQKIWITNAQAAERMVLLARTTPLEELDSSNKTRGLSVFYVDLARGKKEGSVVVRPIHKMGGRSVDANEVFFDNFEVSKHDLIGSEGDGFRIIMHGMNAERCLLAGEALGLGYVALKRATEYAKSRHVFGQPIGKNQAIQHPLAQTWCALEAAKMLALHASKRFDEIIGTGHLETKEATAAQREEVGALCNAAKYLAAETAFEACERAVMVHGGMGYASDFHVERYLRESFVPRLAPVSREMILNFIGQKVLGLPKSY</sequence>
<reference evidence="9 10" key="1">
    <citation type="journal article" date="2017" name="Mol. Ecol.">
        <title>Comparative and population genomic landscape of Phellinus noxius: A hypervariable fungus causing root rot in trees.</title>
        <authorList>
            <person name="Chung C.L."/>
            <person name="Lee T.J."/>
            <person name="Akiba M."/>
            <person name="Lee H.H."/>
            <person name="Kuo T.H."/>
            <person name="Liu D."/>
            <person name="Ke H.M."/>
            <person name="Yokoi T."/>
            <person name="Roa M.B."/>
            <person name="Lu M.J."/>
            <person name="Chang Y.Y."/>
            <person name="Ann P.J."/>
            <person name="Tsai J.N."/>
            <person name="Chen C.Y."/>
            <person name="Tzean S.S."/>
            <person name="Ota Y."/>
            <person name="Hattori T."/>
            <person name="Sahashi N."/>
            <person name="Liou R.F."/>
            <person name="Kikuchi T."/>
            <person name="Tsai I.J."/>
        </authorList>
    </citation>
    <scope>NUCLEOTIDE SEQUENCE [LARGE SCALE GENOMIC DNA]</scope>
    <source>
        <strain evidence="9 10">FFPRI411160</strain>
    </source>
</reference>
<protein>
    <submittedName>
        <fullName evidence="9">Acyl-dehydrogenase</fullName>
    </submittedName>
</protein>